<dbReference type="AlphaFoldDB" id="A0A4V1A3X4"/>
<evidence type="ECO:0000256" key="8">
    <source>
        <dbReference type="RuleBase" id="RU003942"/>
    </source>
</evidence>
<dbReference type="GO" id="GO:1990961">
    <property type="term" value="P:xenobiotic detoxification by transmembrane export across the plasma membrane"/>
    <property type="evidence" value="ECO:0007669"/>
    <property type="project" value="UniProtKB-ARBA"/>
</dbReference>
<comment type="similarity">
    <text evidence="7 8">Belongs to the drug/metabolite transporter (DMT) superfamily. Small multidrug resistance (SMR) (TC 2.A.7.1) family.</text>
</comment>
<evidence type="ECO:0000256" key="6">
    <source>
        <dbReference type="ARBA" id="ARBA00023136"/>
    </source>
</evidence>
<evidence type="ECO:0000256" key="2">
    <source>
        <dbReference type="ARBA" id="ARBA00022448"/>
    </source>
</evidence>
<gene>
    <name evidence="10" type="ORF">E0E05_08475</name>
</gene>
<dbReference type="EMBL" id="CP036532">
    <property type="protein sequence ID" value="QBK30628.1"/>
    <property type="molecule type" value="Genomic_DNA"/>
</dbReference>
<reference evidence="10 11" key="1">
    <citation type="journal article" date="2017" name="Int. J. Syst. Evol. Microbiol.">
        <title>Roseitalea porphyridii gen. nov., sp. nov., isolated from a red alga, and reclassification of Hoeflea suaedae Chung et al. 2013 as Pseudohoeflea suaedae gen. nov., comb. nov.</title>
        <authorList>
            <person name="Hyeon J.W."/>
            <person name="Jeong S.E."/>
            <person name="Baek K."/>
            <person name="Jeon C.O."/>
        </authorList>
    </citation>
    <scope>NUCLEOTIDE SEQUENCE [LARGE SCALE GENOMIC DNA]</scope>
    <source>
        <strain evidence="10 11">MA7-20</strain>
    </source>
</reference>
<evidence type="ECO:0000256" key="7">
    <source>
        <dbReference type="ARBA" id="ARBA00038032"/>
    </source>
</evidence>
<sequence>MPWIYLTIAIVGEVIGTTALKATEGFTRLGPSIATVAAYGTAFFFLGLTLKTIPVGIAYAIWAGAGIVLIALIGLIAFGQTLDWAAIVGIGLILAGVIIINTLSGSVSH</sequence>
<dbReference type="InterPro" id="IPR000390">
    <property type="entry name" value="Small_drug/metabolite_transptr"/>
</dbReference>
<organism evidence="10 11">
    <name type="scientific">Roseitalea porphyridii</name>
    <dbReference type="NCBI Taxonomy" id="1852022"/>
    <lineage>
        <taxon>Bacteria</taxon>
        <taxon>Pseudomonadati</taxon>
        <taxon>Pseudomonadota</taxon>
        <taxon>Alphaproteobacteria</taxon>
        <taxon>Hyphomicrobiales</taxon>
        <taxon>Ahrensiaceae</taxon>
        <taxon>Roseitalea</taxon>
    </lineage>
</organism>
<keyword evidence="5 9" id="KW-1133">Transmembrane helix</keyword>
<evidence type="ECO:0000313" key="10">
    <source>
        <dbReference type="EMBL" id="QBK30628.1"/>
    </source>
</evidence>
<keyword evidence="2" id="KW-0813">Transport</keyword>
<dbReference type="PANTHER" id="PTHR30561">
    <property type="entry name" value="SMR FAMILY PROTON-DEPENDENT DRUG EFFLUX TRANSPORTER SUGE"/>
    <property type="match status" value="1"/>
</dbReference>
<feature type="transmembrane region" description="Helical" evidence="9">
    <location>
        <begin position="29"/>
        <end position="50"/>
    </location>
</feature>
<name>A0A4V1A3X4_9HYPH</name>
<dbReference type="OrthoDB" id="9808638at2"/>
<dbReference type="GO" id="GO:0015199">
    <property type="term" value="F:amino-acid betaine transmembrane transporter activity"/>
    <property type="evidence" value="ECO:0007669"/>
    <property type="project" value="TreeGrafter"/>
</dbReference>
<accession>A0A4V1A3X4</accession>
<feature type="transmembrane region" description="Helical" evidence="9">
    <location>
        <begin position="84"/>
        <end position="103"/>
    </location>
</feature>
<dbReference type="InterPro" id="IPR045324">
    <property type="entry name" value="Small_multidrug_res"/>
</dbReference>
<dbReference type="GO" id="GO:0005886">
    <property type="term" value="C:plasma membrane"/>
    <property type="evidence" value="ECO:0007669"/>
    <property type="project" value="UniProtKB-SubCell"/>
</dbReference>
<evidence type="ECO:0000256" key="1">
    <source>
        <dbReference type="ARBA" id="ARBA00004651"/>
    </source>
</evidence>
<evidence type="ECO:0000256" key="4">
    <source>
        <dbReference type="ARBA" id="ARBA00022692"/>
    </source>
</evidence>
<dbReference type="GO" id="GO:0015297">
    <property type="term" value="F:antiporter activity"/>
    <property type="evidence" value="ECO:0007669"/>
    <property type="project" value="TreeGrafter"/>
</dbReference>
<evidence type="ECO:0000313" key="11">
    <source>
        <dbReference type="Proteomes" id="UP000293719"/>
    </source>
</evidence>
<dbReference type="InterPro" id="IPR037185">
    <property type="entry name" value="EmrE-like"/>
</dbReference>
<dbReference type="Proteomes" id="UP000293719">
    <property type="component" value="Chromosome"/>
</dbReference>
<comment type="subcellular location">
    <subcellularLocation>
        <location evidence="1 8">Cell membrane</location>
        <topology evidence="1 8">Multi-pass membrane protein</topology>
    </subcellularLocation>
</comment>
<feature type="transmembrane region" description="Helical" evidence="9">
    <location>
        <begin position="57"/>
        <end position="78"/>
    </location>
</feature>
<dbReference type="Pfam" id="PF00893">
    <property type="entry name" value="Multi_Drug_Res"/>
    <property type="match status" value="1"/>
</dbReference>
<keyword evidence="11" id="KW-1185">Reference proteome</keyword>
<evidence type="ECO:0000256" key="9">
    <source>
        <dbReference type="SAM" id="Phobius"/>
    </source>
</evidence>
<protein>
    <submittedName>
        <fullName evidence="10">QacE family quaternary ammonium compound efflux SMR transporter</fullName>
    </submittedName>
</protein>
<dbReference type="FunFam" id="1.10.3730.20:FF:000001">
    <property type="entry name" value="Quaternary ammonium compound resistance transporter SugE"/>
    <property type="match status" value="1"/>
</dbReference>
<keyword evidence="4 8" id="KW-0812">Transmembrane</keyword>
<dbReference type="KEGG" id="rpod:E0E05_08475"/>
<dbReference type="GO" id="GO:0015220">
    <property type="term" value="F:choline transmembrane transporter activity"/>
    <property type="evidence" value="ECO:0007669"/>
    <property type="project" value="TreeGrafter"/>
</dbReference>
<keyword evidence="3" id="KW-1003">Cell membrane</keyword>
<dbReference type="RefSeq" id="WP_131616314.1">
    <property type="nucleotide sequence ID" value="NZ_CP157792.1"/>
</dbReference>
<evidence type="ECO:0000256" key="3">
    <source>
        <dbReference type="ARBA" id="ARBA00022475"/>
    </source>
</evidence>
<dbReference type="GO" id="GO:0031460">
    <property type="term" value="P:glycine betaine transport"/>
    <property type="evidence" value="ECO:0007669"/>
    <property type="project" value="TreeGrafter"/>
</dbReference>
<evidence type="ECO:0000256" key="5">
    <source>
        <dbReference type="ARBA" id="ARBA00022989"/>
    </source>
</evidence>
<dbReference type="SUPFAM" id="SSF103481">
    <property type="entry name" value="Multidrug resistance efflux transporter EmrE"/>
    <property type="match status" value="1"/>
</dbReference>
<dbReference type="Gene3D" id="1.10.3730.20">
    <property type="match status" value="1"/>
</dbReference>
<proteinExistence type="inferred from homology"/>
<dbReference type="PANTHER" id="PTHR30561:SF1">
    <property type="entry name" value="MULTIDRUG TRANSPORTER EMRE"/>
    <property type="match status" value="1"/>
</dbReference>
<keyword evidence="6 9" id="KW-0472">Membrane</keyword>